<dbReference type="GO" id="GO:0052717">
    <property type="term" value="F:tRNA-specific adenosine-34 deaminase activity"/>
    <property type="evidence" value="ECO:0007669"/>
    <property type="project" value="UniProtKB-UniRule"/>
</dbReference>
<evidence type="ECO:0000256" key="1">
    <source>
        <dbReference type="ARBA" id="ARBA00010669"/>
    </source>
</evidence>
<dbReference type="Gene3D" id="3.40.140.10">
    <property type="entry name" value="Cytidine Deaminase, domain 2"/>
    <property type="match status" value="1"/>
</dbReference>
<feature type="region of interest" description="Disordered" evidence="9">
    <location>
        <begin position="1"/>
        <end position="28"/>
    </location>
</feature>
<sequence>MIGDVDTHRLKANRSTRTPPPPISGVPVTPTTVDLAAMRRAFELADVAAAGGDVPVGAVVVDATGRIIGEGRNLREVTGDPTAHAEVVALREAARHLGSWHLTDSTLVVTLEPCVMCAGAILQARIGRVVFGSWDAKAGAAGSLYDVLRDRRLPHRVEVVGGVEEDRAAAQLRAFFEDRR</sequence>
<dbReference type="InterPro" id="IPR028883">
    <property type="entry name" value="tRNA_aden_deaminase"/>
</dbReference>
<comment type="caution">
    <text evidence="11">The sequence shown here is derived from an EMBL/GenBank/DDBJ whole genome shotgun (WGS) entry which is preliminary data.</text>
</comment>
<keyword evidence="3 8" id="KW-0819">tRNA processing</keyword>
<accession>A0A4Y3QMG3</accession>
<dbReference type="FunFam" id="3.40.140.10:FF:000005">
    <property type="entry name" value="tRNA-specific adenosine deaminase"/>
    <property type="match status" value="1"/>
</dbReference>
<evidence type="ECO:0000256" key="4">
    <source>
        <dbReference type="ARBA" id="ARBA00022723"/>
    </source>
</evidence>
<dbReference type="AlphaFoldDB" id="A0A4Y3QMG3"/>
<dbReference type="PANTHER" id="PTHR11079:SF202">
    <property type="entry name" value="TRNA-SPECIFIC ADENOSINE DEAMINASE"/>
    <property type="match status" value="1"/>
</dbReference>
<feature type="binding site" evidence="8">
    <location>
        <position position="84"/>
    </location>
    <ligand>
        <name>Zn(2+)</name>
        <dbReference type="ChEBI" id="CHEBI:29105"/>
        <note>catalytic</note>
    </ligand>
</feature>
<feature type="binding site" evidence="8">
    <location>
        <position position="114"/>
    </location>
    <ligand>
        <name>Zn(2+)</name>
        <dbReference type="ChEBI" id="CHEBI:29105"/>
        <note>catalytic</note>
    </ligand>
</feature>
<protein>
    <recommendedName>
        <fullName evidence="8">tRNA-specific adenosine deaminase</fullName>
        <ecNumber evidence="8">3.5.4.33</ecNumber>
    </recommendedName>
</protein>
<dbReference type="PANTHER" id="PTHR11079">
    <property type="entry name" value="CYTOSINE DEAMINASE FAMILY MEMBER"/>
    <property type="match status" value="1"/>
</dbReference>
<evidence type="ECO:0000313" key="12">
    <source>
        <dbReference type="Proteomes" id="UP000319525"/>
    </source>
</evidence>
<feature type="domain" description="CMP/dCMP-type deaminase" evidence="10">
    <location>
        <begin position="32"/>
        <end position="160"/>
    </location>
</feature>
<name>A0A4Y3QMG3_MICTE</name>
<feature type="active site" description="Proton donor" evidence="8">
    <location>
        <position position="86"/>
    </location>
</feature>
<keyword evidence="5 8" id="KW-0378">Hydrolase</keyword>
<organism evidence="11 12">
    <name type="scientific">Microbacterium testaceum</name>
    <name type="common">Aureobacterium testaceum</name>
    <name type="synonym">Brevibacterium testaceum</name>
    <dbReference type="NCBI Taxonomy" id="2033"/>
    <lineage>
        <taxon>Bacteria</taxon>
        <taxon>Bacillati</taxon>
        <taxon>Actinomycetota</taxon>
        <taxon>Actinomycetes</taxon>
        <taxon>Micrococcales</taxon>
        <taxon>Microbacteriaceae</taxon>
        <taxon>Microbacterium</taxon>
    </lineage>
</organism>
<evidence type="ECO:0000256" key="6">
    <source>
        <dbReference type="ARBA" id="ARBA00022833"/>
    </source>
</evidence>
<comment type="subunit">
    <text evidence="2 8">Homodimer.</text>
</comment>
<keyword evidence="6 8" id="KW-0862">Zinc</keyword>
<dbReference type="GO" id="GO:0002100">
    <property type="term" value="P:tRNA wobble adenosine to inosine editing"/>
    <property type="evidence" value="ECO:0007669"/>
    <property type="project" value="UniProtKB-UniRule"/>
</dbReference>
<comment type="similarity">
    <text evidence="1">Belongs to the cytidine and deoxycytidylate deaminase family. ADAT2 subfamily.</text>
</comment>
<keyword evidence="4 8" id="KW-0479">Metal-binding</keyword>
<dbReference type="Proteomes" id="UP000319525">
    <property type="component" value="Unassembled WGS sequence"/>
</dbReference>
<evidence type="ECO:0000256" key="9">
    <source>
        <dbReference type="SAM" id="MobiDB-lite"/>
    </source>
</evidence>
<dbReference type="InterPro" id="IPR016192">
    <property type="entry name" value="APOBEC/CMP_deaminase_Zn-bd"/>
</dbReference>
<evidence type="ECO:0000256" key="5">
    <source>
        <dbReference type="ARBA" id="ARBA00022801"/>
    </source>
</evidence>
<evidence type="ECO:0000313" key="11">
    <source>
        <dbReference type="EMBL" id="GEB46312.1"/>
    </source>
</evidence>
<dbReference type="HAMAP" id="MF_00972">
    <property type="entry name" value="tRNA_aden_deaminase"/>
    <property type="match status" value="1"/>
</dbReference>
<dbReference type="Pfam" id="PF00383">
    <property type="entry name" value="dCMP_cyt_deam_1"/>
    <property type="match status" value="1"/>
</dbReference>
<dbReference type="InterPro" id="IPR016193">
    <property type="entry name" value="Cytidine_deaminase-like"/>
</dbReference>
<proteinExistence type="inferred from homology"/>
<dbReference type="EC" id="3.5.4.33" evidence="8"/>
<dbReference type="CDD" id="cd01285">
    <property type="entry name" value="nucleoside_deaminase"/>
    <property type="match status" value="1"/>
</dbReference>
<dbReference type="PROSITE" id="PS51747">
    <property type="entry name" value="CYT_DCMP_DEAMINASES_2"/>
    <property type="match status" value="1"/>
</dbReference>
<dbReference type="SUPFAM" id="SSF53927">
    <property type="entry name" value="Cytidine deaminase-like"/>
    <property type="match status" value="1"/>
</dbReference>
<comment type="catalytic activity">
    <reaction evidence="7 8">
        <text>adenosine(34) in tRNA + H2O + H(+) = inosine(34) in tRNA + NH4(+)</text>
        <dbReference type="Rhea" id="RHEA:43168"/>
        <dbReference type="Rhea" id="RHEA-COMP:10373"/>
        <dbReference type="Rhea" id="RHEA-COMP:10374"/>
        <dbReference type="ChEBI" id="CHEBI:15377"/>
        <dbReference type="ChEBI" id="CHEBI:15378"/>
        <dbReference type="ChEBI" id="CHEBI:28938"/>
        <dbReference type="ChEBI" id="CHEBI:74411"/>
        <dbReference type="ChEBI" id="CHEBI:82852"/>
        <dbReference type="EC" id="3.5.4.33"/>
    </reaction>
</comment>
<evidence type="ECO:0000256" key="3">
    <source>
        <dbReference type="ARBA" id="ARBA00022694"/>
    </source>
</evidence>
<reference evidence="11 12" key="1">
    <citation type="submission" date="2019-06" db="EMBL/GenBank/DDBJ databases">
        <title>Whole genome shotgun sequence of Microbacterium testaceum NBRC 12675.</title>
        <authorList>
            <person name="Hosoyama A."/>
            <person name="Uohara A."/>
            <person name="Ohji S."/>
            <person name="Ichikawa N."/>
        </authorList>
    </citation>
    <scope>NUCLEOTIDE SEQUENCE [LARGE SCALE GENOMIC DNA]</scope>
    <source>
        <strain evidence="11 12">NBRC 12675</strain>
    </source>
</reference>
<dbReference type="PROSITE" id="PS00903">
    <property type="entry name" value="CYT_DCMP_DEAMINASES_1"/>
    <property type="match status" value="1"/>
</dbReference>
<dbReference type="GO" id="GO:0008270">
    <property type="term" value="F:zinc ion binding"/>
    <property type="evidence" value="ECO:0007669"/>
    <property type="project" value="UniProtKB-UniRule"/>
</dbReference>
<comment type="function">
    <text evidence="8">Catalyzes the deamination of adenosine to inosine at the wobble position 34 of tRNA(Arg2).</text>
</comment>
<dbReference type="NCBIfam" id="NF008113">
    <property type="entry name" value="PRK10860.1"/>
    <property type="match status" value="1"/>
</dbReference>
<comment type="cofactor">
    <cofactor evidence="8">
        <name>Zn(2+)</name>
        <dbReference type="ChEBI" id="CHEBI:29105"/>
    </cofactor>
    <text evidence="8">Binds 1 zinc ion per subunit.</text>
</comment>
<evidence type="ECO:0000256" key="8">
    <source>
        <dbReference type="HAMAP-Rule" id="MF_00972"/>
    </source>
</evidence>
<evidence type="ECO:0000256" key="2">
    <source>
        <dbReference type="ARBA" id="ARBA00011738"/>
    </source>
</evidence>
<gene>
    <name evidence="11" type="primary">mesJ_2</name>
    <name evidence="8" type="synonym">tadA</name>
    <name evidence="11" type="ORF">MTE01_22570</name>
</gene>
<evidence type="ECO:0000256" key="7">
    <source>
        <dbReference type="ARBA" id="ARBA00048045"/>
    </source>
</evidence>
<dbReference type="InterPro" id="IPR002125">
    <property type="entry name" value="CMP_dCMP_dom"/>
</dbReference>
<dbReference type="EMBL" id="BJML01000007">
    <property type="protein sequence ID" value="GEB46312.1"/>
    <property type="molecule type" value="Genomic_DNA"/>
</dbReference>
<feature type="binding site" evidence="8">
    <location>
        <position position="117"/>
    </location>
    <ligand>
        <name>Zn(2+)</name>
        <dbReference type="ChEBI" id="CHEBI:29105"/>
        <note>catalytic</note>
    </ligand>
</feature>
<evidence type="ECO:0000259" key="10">
    <source>
        <dbReference type="PROSITE" id="PS51747"/>
    </source>
</evidence>